<dbReference type="EMBL" id="BAOS01000001">
    <property type="protein sequence ID" value="GAX59099.1"/>
    <property type="molecule type" value="Genomic_DNA"/>
</dbReference>
<dbReference type="OrthoDB" id="9791748at2"/>
<keyword evidence="3" id="KW-1185">Reference proteome</keyword>
<keyword evidence="1" id="KW-1133">Transmembrane helix</keyword>
<evidence type="ECO:0000313" key="2">
    <source>
        <dbReference type="EMBL" id="GAX59099.1"/>
    </source>
</evidence>
<proteinExistence type="predicted"/>
<organism evidence="2 3">
    <name type="scientific">Candidatus Scalindua japonica</name>
    <dbReference type="NCBI Taxonomy" id="1284222"/>
    <lineage>
        <taxon>Bacteria</taxon>
        <taxon>Pseudomonadati</taxon>
        <taxon>Planctomycetota</taxon>
        <taxon>Candidatus Brocadiia</taxon>
        <taxon>Candidatus Brocadiales</taxon>
        <taxon>Candidatus Scalinduaceae</taxon>
        <taxon>Candidatus Scalindua</taxon>
    </lineage>
</organism>
<comment type="caution">
    <text evidence="2">The sequence shown here is derived from an EMBL/GenBank/DDBJ whole genome shotgun (WGS) entry which is preliminary data.</text>
</comment>
<dbReference type="Proteomes" id="UP000218542">
    <property type="component" value="Unassembled WGS sequence"/>
</dbReference>
<feature type="transmembrane region" description="Helical" evidence="1">
    <location>
        <begin position="35"/>
        <end position="55"/>
    </location>
</feature>
<accession>A0A286TT36</accession>
<reference evidence="3" key="1">
    <citation type="journal article" date="2017" name="Environ. Microbiol. Rep.">
        <title>Genetic Diversity of Marine Anaerobic Ammonium-Oxidizing Bacteria as Revealed by Genomic and Proteomic Analyses of 'Candidatus Scalindua japonica'.</title>
        <authorList>
            <person name="Oshiki M."/>
            <person name="Mizuto K."/>
            <person name="Kimura Z."/>
            <person name="Kindaichi T."/>
            <person name="Satoh H."/>
            <person name="Okabe S."/>
        </authorList>
    </citation>
    <scope>NUCLEOTIDE SEQUENCE [LARGE SCALE GENOMIC DNA]</scope>
    <source>
        <strain evidence="3">husup-a2</strain>
    </source>
</reference>
<sequence>MKIKKILLIIGLTLSLTFASLHYHQKKAEAIAPWVAYVAINAAISLAVGAVMYYFDSAGNGQMQTITAVDTNTGQVDFDVKGNGSFVYPIWTSTVNGKKIYPVDVATFNALDAAWTWNGQTFGMTQEWADIQLSQPGVEFGYYASTAAYHFAKYTGGDLIIDGVQQSTFQSVPVPGGLGNSFSGTIDDFPVEFYEFLEDVPPAPDCFDGIQNQDETGIDCGGVCELNFGLVCPPAETCFDGIMNQDETGIDYGGVCGTGTPVSQPPGNFTDANQDGIDDISGLDNTGSIPVGSVSGSIGTADSSTYDASLPGDVSEVGETDWTGLITGYLASNPLVLLATGSQINVTGATCSLPMTLFGKSMTIDFCSLDWMVDLFGSFVLGLMAIRAVFIAMGI</sequence>
<protein>
    <submittedName>
        <fullName evidence="2">Uncharacterized protein</fullName>
    </submittedName>
</protein>
<gene>
    <name evidence="2" type="ORF">SCALIN_C01_0030</name>
</gene>
<dbReference type="RefSeq" id="WP_096892245.1">
    <property type="nucleotide sequence ID" value="NZ_BAOS01000001.1"/>
</dbReference>
<keyword evidence="1" id="KW-0812">Transmembrane</keyword>
<name>A0A286TT36_9BACT</name>
<evidence type="ECO:0000313" key="3">
    <source>
        <dbReference type="Proteomes" id="UP000218542"/>
    </source>
</evidence>
<keyword evidence="1" id="KW-0472">Membrane</keyword>
<feature type="transmembrane region" description="Helical" evidence="1">
    <location>
        <begin position="371"/>
        <end position="393"/>
    </location>
</feature>
<evidence type="ECO:0000256" key="1">
    <source>
        <dbReference type="SAM" id="Phobius"/>
    </source>
</evidence>
<dbReference type="AlphaFoldDB" id="A0A286TT36"/>